<evidence type="ECO:0000256" key="1">
    <source>
        <dbReference type="ARBA" id="ARBA00007521"/>
    </source>
</evidence>
<name>A0A7Z2VMP2_9BACL</name>
<dbReference type="Gene3D" id="2.30.30.110">
    <property type="match status" value="1"/>
</dbReference>
<dbReference type="AlphaFoldDB" id="A0A7Z2VMP2"/>
<sequence>MSITGTVERGSIVWMNFEPQAGHEQSLWRAALILSDGLIHPTVAPVAVVVPITNQAKGLPFETPVPAGIPINGALIGKPNLIQLTGVALPFQEKAIDLGARDATVIGKIDRTHPFYRAVEQKVIAIIIG</sequence>
<keyword evidence="4" id="KW-1185">Reference proteome</keyword>
<dbReference type="SUPFAM" id="SSF50118">
    <property type="entry name" value="Cell growth inhibitor/plasmid maintenance toxic component"/>
    <property type="match status" value="1"/>
</dbReference>
<dbReference type="Pfam" id="PF02452">
    <property type="entry name" value="PemK_toxin"/>
    <property type="match status" value="1"/>
</dbReference>
<dbReference type="Proteomes" id="UP000502248">
    <property type="component" value="Chromosome"/>
</dbReference>
<dbReference type="InterPro" id="IPR003477">
    <property type="entry name" value="PemK-like"/>
</dbReference>
<dbReference type="GO" id="GO:0006402">
    <property type="term" value="P:mRNA catabolic process"/>
    <property type="evidence" value="ECO:0007669"/>
    <property type="project" value="TreeGrafter"/>
</dbReference>
<comment type="similarity">
    <text evidence="1">Belongs to the PemK/MazF family.</text>
</comment>
<dbReference type="InterPro" id="IPR011067">
    <property type="entry name" value="Plasmid_toxin/cell-grow_inhib"/>
</dbReference>
<dbReference type="RefSeq" id="WP_169282378.1">
    <property type="nucleotide sequence ID" value="NZ_CP051680.1"/>
</dbReference>
<dbReference type="KEGG" id="cheb:HH215_25080"/>
<evidence type="ECO:0000256" key="2">
    <source>
        <dbReference type="ARBA" id="ARBA00022649"/>
    </source>
</evidence>
<proteinExistence type="inferred from homology"/>
<gene>
    <name evidence="3" type="ORF">HH215_25080</name>
</gene>
<evidence type="ECO:0000313" key="4">
    <source>
        <dbReference type="Proteomes" id="UP000502248"/>
    </source>
</evidence>
<dbReference type="PANTHER" id="PTHR33988">
    <property type="entry name" value="ENDORIBONUCLEASE MAZF-RELATED"/>
    <property type="match status" value="1"/>
</dbReference>
<dbReference type="PANTHER" id="PTHR33988:SF3">
    <property type="entry name" value="ENDORIBONUCLEASE TOXIN CHPB-RELATED"/>
    <property type="match status" value="1"/>
</dbReference>
<reference evidence="3 4" key="1">
    <citation type="submission" date="2020-04" db="EMBL/GenBank/DDBJ databases">
        <title>Genome sequencing of novel species.</title>
        <authorList>
            <person name="Heo J."/>
            <person name="Kim S.-J."/>
            <person name="Kim J.-S."/>
            <person name="Hong S.-B."/>
            <person name="Kwon S.-W."/>
        </authorList>
    </citation>
    <scope>NUCLEOTIDE SEQUENCE [LARGE SCALE GENOMIC DNA]</scope>
    <source>
        <strain evidence="3 4">MFER-1</strain>
    </source>
</reference>
<protein>
    <submittedName>
        <fullName evidence="3">Toxin MazF</fullName>
    </submittedName>
</protein>
<dbReference type="GO" id="GO:0004521">
    <property type="term" value="F:RNA endonuclease activity"/>
    <property type="evidence" value="ECO:0007669"/>
    <property type="project" value="TreeGrafter"/>
</dbReference>
<dbReference type="EMBL" id="CP051680">
    <property type="protein sequence ID" value="QJD86126.1"/>
    <property type="molecule type" value="Genomic_DNA"/>
</dbReference>
<evidence type="ECO:0000313" key="3">
    <source>
        <dbReference type="EMBL" id="QJD86126.1"/>
    </source>
</evidence>
<keyword evidence="2" id="KW-1277">Toxin-antitoxin system</keyword>
<organism evidence="3 4">
    <name type="scientific">Cohnella herbarum</name>
    <dbReference type="NCBI Taxonomy" id="2728023"/>
    <lineage>
        <taxon>Bacteria</taxon>
        <taxon>Bacillati</taxon>
        <taxon>Bacillota</taxon>
        <taxon>Bacilli</taxon>
        <taxon>Bacillales</taxon>
        <taxon>Paenibacillaceae</taxon>
        <taxon>Cohnella</taxon>
    </lineage>
</organism>
<dbReference type="GO" id="GO:0016075">
    <property type="term" value="P:rRNA catabolic process"/>
    <property type="evidence" value="ECO:0007669"/>
    <property type="project" value="TreeGrafter"/>
</dbReference>
<dbReference type="GO" id="GO:0003677">
    <property type="term" value="F:DNA binding"/>
    <property type="evidence" value="ECO:0007669"/>
    <property type="project" value="InterPro"/>
</dbReference>
<accession>A0A7Z2VMP2</accession>